<evidence type="ECO:0000313" key="2">
    <source>
        <dbReference type="EMBL" id="GGZ78344.1"/>
    </source>
</evidence>
<dbReference type="Pfam" id="PF13899">
    <property type="entry name" value="Thioredoxin_7"/>
    <property type="match status" value="1"/>
</dbReference>
<dbReference type="Proteomes" id="UP000636004">
    <property type="component" value="Unassembled WGS sequence"/>
</dbReference>
<keyword evidence="3" id="KW-1185">Reference proteome</keyword>
<dbReference type="RefSeq" id="WP_189360145.1">
    <property type="nucleotide sequence ID" value="NZ_BMWZ01000003.1"/>
</dbReference>
<dbReference type="CDD" id="cd02961">
    <property type="entry name" value="PDI_a_family"/>
    <property type="match status" value="1"/>
</dbReference>
<dbReference type="PANTHER" id="PTHR15337">
    <property type="entry name" value="ANTERIOR GRADIENT PROTEIN-RELATED"/>
    <property type="match status" value="1"/>
</dbReference>
<sequence>MNTIKRLHLSLKGKHISFVNSFVLPLFALLLWSGNAESQELIWHTDMSKAVDLATKENKKMLLFFTGSDWCGWCTKLEKEVFDTSDFATWSDDIVLVEVDFPKRTPQDERTRGQNQNLQSMFGVRGYPTVFFVSPKVMPDGRTNLESLGRTGYVRGGSKKWLDIANKIVAKEL</sequence>
<dbReference type="InterPro" id="IPR051099">
    <property type="entry name" value="AGR/TXD"/>
</dbReference>
<keyword evidence="1" id="KW-0732">Signal</keyword>
<dbReference type="InterPro" id="IPR036249">
    <property type="entry name" value="Thioredoxin-like_sf"/>
</dbReference>
<comment type="caution">
    <text evidence="2">The sequence shown here is derived from an EMBL/GenBank/DDBJ whole genome shotgun (WGS) entry which is preliminary data.</text>
</comment>
<reference evidence="2" key="2">
    <citation type="submission" date="2020-09" db="EMBL/GenBank/DDBJ databases">
        <authorList>
            <person name="Sun Q."/>
            <person name="Kim S."/>
        </authorList>
    </citation>
    <scope>NUCLEOTIDE SEQUENCE</scope>
    <source>
        <strain evidence="2">KCTC 12710</strain>
    </source>
</reference>
<evidence type="ECO:0000256" key="1">
    <source>
        <dbReference type="ARBA" id="ARBA00022729"/>
    </source>
</evidence>
<dbReference type="AlphaFoldDB" id="A0A918R000"/>
<organism evidence="2 3">
    <name type="scientific">Algibacter mikhailovii</name>
    <dbReference type="NCBI Taxonomy" id="425498"/>
    <lineage>
        <taxon>Bacteria</taxon>
        <taxon>Pseudomonadati</taxon>
        <taxon>Bacteroidota</taxon>
        <taxon>Flavobacteriia</taxon>
        <taxon>Flavobacteriales</taxon>
        <taxon>Flavobacteriaceae</taxon>
        <taxon>Algibacter</taxon>
    </lineage>
</organism>
<dbReference type="PANTHER" id="PTHR15337:SF11">
    <property type="entry name" value="THIOREDOXIN DOMAIN-CONTAINING PROTEIN"/>
    <property type="match status" value="1"/>
</dbReference>
<dbReference type="Gene3D" id="3.40.30.10">
    <property type="entry name" value="Glutaredoxin"/>
    <property type="match status" value="1"/>
</dbReference>
<protein>
    <submittedName>
        <fullName evidence="2">Thioredoxin</fullName>
    </submittedName>
</protein>
<accession>A0A918R000</accession>
<dbReference type="EMBL" id="BMWZ01000003">
    <property type="protein sequence ID" value="GGZ78344.1"/>
    <property type="molecule type" value="Genomic_DNA"/>
</dbReference>
<proteinExistence type="predicted"/>
<gene>
    <name evidence="2" type="ORF">GCM10007028_14720</name>
</gene>
<reference evidence="2" key="1">
    <citation type="journal article" date="2014" name="Int. J. Syst. Evol. Microbiol.">
        <title>Complete genome sequence of Corynebacterium casei LMG S-19264T (=DSM 44701T), isolated from a smear-ripened cheese.</title>
        <authorList>
            <consortium name="US DOE Joint Genome Institute (JGI-PGF)"/>
            <person name="Walter F."/>
            <person name="Albersmeier A."/>
            <person name="Kalinowski J."/>
            <person name="Ruckert C."/>
        </authorList>
    </citation>
    <scope>NUCLEOTIDE SEQUENCE</scope>
    <source>
        <strain evidence="2">KCTC 12710</strain>
    </source>
</reference>
<evidence type="ECO:0000313" key="3">
    <source>
        <dbReference type="Proteomes" id="UP000636004"/>
    </source>
</evidence>
<dbReference type="SUPFAM" id="SSF52833">
    <property type="entry name" value="Thioredoxin-like"/>
    <property type="match status" value="1"/>
</dbReference>
<name>A0A918R000_9FLAO</name>